<dbReference type="EMBL" id="CAKOGP040000001">
    <property type="protein sequence ID" value="CAJ1913265.1"/>
    <property type="molecule type" value="Genomic_DNA"/>
</dbReference>
<gene>
    <name evidence="2" type="ORF">CYCCA115_LOCUS652</name>
</gene>
<evidence type="ECO:0000313" key="3">
    <source>
        <dbReference type="Proteomes" id="UP001295423"/>
    </source>
</evidence>
<keyword evidence="3" id="KW-1185">Reference proteome</keyword>
<dbReference type="Proteomes" id="UP001295423">
    <property type="component" value="Unassembled WGS sequence"/>
</dbReference>
<dbReference type="PANTHER" id="PTHR35757">
    <property type="entry name" value="THERMOSOME SUBUNIT GAMMA"/>
    <property type="match status" value="1"/>
</dbReference>
<comment type="caution">
    <text evidence="2">The sequence shown here is derived from an EMBL/GenBank/DDBJ whole genome shotgun (WGS) entry which is preliminary data.</text>
</comment>
<feature type="signal peptide" evidence="1">
    <location>
        <begin position="1"/>
        <end position="20"/>
    </location>
</feature>
<name>A0AAD2CB35_9STRA</name>
<organism evidence="2 3">
    <name type="scientific">Cylindrotheca closterium</name>
    <dbReference type="NCBI Taxonomy" id="2856"/>
    <lineage>
        <taxon>Eukaryota</taxon>
        <taxon>Sar</taxon>
        <taxon>Stramenopiles</taxon>
        <taxon>Ochrophyta</taxon>
        <taxon>Bacillariophyta</taxon>
        <taxon>Bacillariophyceae</taxon>
        <taxon>Bacillariophycidae</taxon>
        <taxon>Bacillariales</taxon>
        <taxon>Bacillariaceae</taxon>
        <taxon>Cylindrotheca</taxon>
    </lineage>
</organism>
<accession>A0AAD2CB35</accession>
<dbReference type="AlphaFoldDB" id="A0AAD2CB35"/>
<evidence type="ECO:0000313" key="2">
    <source>
        <dbReference type="EMBL" id="CAJ1913265.1"/>
    </source>
</evidence>
<feature type="chain" id="PRO_5042158852" evidence="1">
    <location>
        <begin position="21"/>
        <end position="473"/>
    </location>
</feature>
<evidence type="ECO:0000256" key="1">
    <source>
        <dbReference type="SAM" id="SignalP"/>
    </source>
</evidence>
<proteinExistence type="predicted"/>
<reference evidence="2" key="1">
    <citation type="submission" date="2023-08" db="EMBL/GenBank/DDBJ databases">
        <authorList>
            <person name="Audoor S."/>
            <person name="Bilcke G."/>
        </authorList>
    </citation>
    <scope>NUCLEOTIDE SEQUENCE</scope>
</reference>
<protein>
    <submittedName>
        <fullName evidence="2">Uncharacterized protein</fullName>
    </submittedName>
</protein>
<sequence>MNHLLSSCLVLSSALAPVAAFSPQSLARTNRQPLHTSQLSSTLTPSIESLSLSASTKPDEYLRWKKDGDTWKMQTAVTTFQKGDKTVELHAQLHFGDSSYFDYYNDDSFNDRLDHVHYELLVDSDLLQFQNNTWRLEKPIMASANDQSLAQSYGWECQASKIDYTHPKWIHADLTRQEFRKIANPDANAGAGAGAAEQNNNTPLWALAAGPQSSSTAAEAVSALLVGPPTLSYSAQILKRRLFTNLFIPGETFANSLRAILWFTVPAPELSIILLDWSSLLKGGSNPNALSEVALPILSSLVKLDVGQIRRFLFGQVLMSSAIANKDNDSSAWSLLVTKRNDHALEVLNNTLHDSGGVETSTALLYGSSHCPDLHAKLTTSGFKPTKTTWRTAWSVQENEKDSVLLVSLLGAVGLYLSVGALDWVGMMGDVSQDWVGEEYLDTFVGAGAYLVRHVLLYLGLSKFLVDWTNKDR</sequence>
<keyword evidence="1" id="KW-0732">Signal</keyword>
<dbReference type="PANTHER" id="PTHR35757:SF1">
    <property type="entry name" value="THERMOSOME SUBUNIT GAMMA"/>
    <property type="match status" value="1"/>
</dbReference>